<keyword evidence="10" id="KW-0206">Cytoskeleton</keyword>
<dbReference type="EMBL" id="VCEA01000001">
    <property type="protein sequence ID" value="KAB0362131.1"/>
    <property type="molecule type" value="Genomic_DNA"/>
</dbReference>
<reference evidence="14 15" key="1">
    <citation type="submission" date="2019-06" db="EMBL/GenBank/DDBJ databases">
        <title>Discovery of a novel chromosome fission-fusion reversal in muntjac.</title>
        <authorList>
            <person name="Mudd A.B."/>
            <person name="Bredeson J.V."/>
            <person name="Baum R."/>
            <person name="Hockemeyer D."/>
            <person name="Rokhsar D.S."/>
        </authorList>
    </citation>
    <scope>NUCLEOTIDE SEQUENCE [LARGE SCALE GENOMIC DNA]</scope>
    <source>
        <strain evidence="14">UTSW_UCB_Mm</strain>
        <tissue evidence="14">Fibroblast cell line</tissue>
    </source>
</reference>
<evidence type="ECO:0000256" key="6">
    <source>
        <dbReference type="ARBA" id="ARBA00022618"/>
    </source>
</evidence>
<feature type="region of interest" description="Disordered" evidence="13">
    <location>
        <begin position="78"/>
        <end position="111"/>
    </location>
</feature>
<sequence length="316" mass="34794">TRALFQALEGTFLHDLHSEVRTLKDDVNILLDKASLESQESIDFIKATKILMEKNSMDIMKIKEFFQKYGYIPCAKKNSSPVNECPKKPDVKDDLLDSAAPSTSVKSPHSPRLSDFGLEQYIVSPVLPNPPQAVNDEKEEPKILTPFSKESLVKTPKCALKMDDFELVSLNTLCTNSEAMETEPMPSDNVFAIPGLIIQLLGKNGAEHTDFPLASTFCTPGLKVLSTKSSTALVSTNYPLSKANSSSNDLAMKESTNSDECFENFNLLKTPTPPEVTTIPEDILSLAADRAVPPSKVFLPRQGGQKVRDASNKENW</sequence>
<keyword evidence="9" id="KW-0995">Kinetochore</keyword>
<keyword evidence="7" id="KW-0493">Microtubule</keyword>
<dbReference type="InterPro" id="IPR033341">
    <property type="entry name" value="SKA3"/>
</dbReference>
<keyword evidence="5" id="KW-0963">Cytoplasm</keyword>
<evidence type="ECO:0000256" key="11">
    <source>
        <dbReference type="ARBA" id="ARBA00023306"/>
    </source>
</evidence>
<dbReference type="Proteomes" id="UP000326458">
    <property type="component" value="Unassembled WGS sequence"/>
</dbReference>
<dbReference type="GO" id="GO:0051301">
    <property type="term" value="P:cell division"/>
    <property type="evidence" value="ECO:0007669"/>
    <property type="project" value="UniProtKB-KW"/>
</dbReference>
<dbReference type="GO" id="GO:0005876">
    <property type="term" value="C:spindle microtubule"/>
    <property type="evidence" value="ECO:0007669"/>
    <property type="project" value="TreeGrafter"/>
</dbReference>
<keyword evidence="6" id="KW-0132">Cell division</keyword>
<dbReference type="PANTHER" id="PTHR48118:SF1">
    <property type="entry name" value="SPINDLE AND KINETOCHORE-ASSOCIATED PROTEIN 3"/>
    <property type="match status" value="1"/>
</dbReference>
<evidence type="ECO:0000256" key="10">
    <source>
        <dbReference type="ARBA" id="ARBA00023212"/>
    </source>
</evidence>
<feature type="compositionally biased region" description="Basic and acidic residues" evidence="13">
    <location>
        <begin position="306"/>
        <end position="316"/>
    </location>
</feature>
<keyword evidence="4" id="KW-0158">Chromosome</keyword>
<comment type="subcellular location">
    <subcellularLocation>
        <location evidence="2">Chromosome</location>
        <location evidence="2">Centromere</location>
        <location evidence="2">Kinetochore</location>
    </subcellularLocation>
    <subcellularLocation>
        <location evidence="1">Cytoplasm</location>
        <location evidence="1">Cytoskeleton</location>
        <location evidence="1">Spindle</location>
    </subcellularLocation>
</comment>
<protein>
    <submittedName>
        <fullName evidence="14">Uncharacterized protein</fullName>
    </submittedName>
</protein>
<keyword evidence="8" id="KW-0498">Mitosis</keyword>
<feature type="region of interest" description="Disordered" evidence="13">
    <location>
        <begin position="296"/>
        <end position="316"/>
    </location>
</feature>
<dbReference type="PANTHER" id="PTHR48118">
    <property type="entry name" value="SPINDLE AND KINETOCHORE-ASSOCIATED PROTEIN 3"/>
    <property type="match status" value="1"/>
</dbReference>
<evidence type="ECO:0000256" key="1">
    <source>
        <dbReference type="ARBA" id="ARBA00004186"/>
    </source>
</evidence>
<evidence type="ECO:0000256" key="13">
    <source>
        <dbReference type="SAM" id="MobiDB-lite"/>
    </source>
</evidence>
<evidence type="ECO:0000256" key="7">
    <source>
        <dbReference type="ARBA" id="ARBA00022701"/>
    </source>
</evidence>
<evidence type="ECO:0000256" key="2">
    <source>
        <dbReference type="ARBA" id="ARBA00004629"/>
    </source>
</evidence>
<dbReference type="GO" id="GO:0000278">
    <property type="term" value="P:mitotic cell cycle"/>
    <property type="evidence" value="ECO:0007669"/>
    <property type="project" value="TreeGrafter"/>
</dbReference>
<evidence type="ECO:0000256" key="3">
    <source>
        <dbReference type="ARBA" id="ARBA00007716"/>
    </source>
</evidence>
<dbReference type="GO" id="GO:0000940">
    <property type="term" value="C:outer kinetochore"/>
    <property type="evidence" value="ECO:0007669"/>
    <property type="project" value="InterPro"/>
</dbReference>
<proteinExistence type="inferred from homology"/>
<comment type="similarity">
    <text evidence="3">Belongs to the SKA3 family.</text>
</comment>
<feature type="non-terminal residue" evidence="14">
    <location>
        <position position="1"/>
    </location>
</feature>
<feature type="compositionally biased region" description="Basic and acidic residues" evidence="13">
    <location>
        <begin position="85"/>
        <end position="95"/>
    </location>
</feature>
<dbReference type="GO" id="GO:0007059">
    <property type="term" value="P:chromosome segregation"/>
    <property type="evidence" value="ECO:0007669"/>
    <property type="project" value="InterPro"/>
</dbReference>
<comment type="caution">
    <text evidence="14">The sequence shown here is derived from an EMBL/GenBank/DDBJ whole genome shotgun (WGS) entry which is preliminary data.</text>
</comment>
<evidence type="ECO:0000256" key="8">
    <source>
        <dbReference type="ARBA" id="ARBA00022776"/>
    </source>
</evidence>
<accession>A0A5N3WK51</accession>
<organism evidence="14 15">
    <name type="scientific">Muntiacus muntjak</name>
    <name type="common">Barking deer</name>
    <name type="synonym">Indian muntjac</name>
    <dbReference type="NCBI Taxonomy" id="9888"/>
    <lineage>
        <taxon>Eukaryota</taxon>
        <taxon>Metazoa</taxon>
        <taxon>Chordata</taxon>
        <taxon>Craniata</taxon>
        <taxon>Vertebrata</taxon>
        <taxon>Euteleostomi</taxon>
        <taxon>Mammalia</taxon>
        <taxon>Eutheria</taxon>
        <taxon>Laurasiatheria</taxon>
        <taxon>Artiodactyla</taxon>
        <taxon>Ruminantia</taxon>
        <taxon>Pecora</taxon>
        <taxon>Cervidae</taxon>
        <taxon>Muntiacinae</taxon>
        <taxon>Muntiacus</taxon>
    </lineage>
</organism>
<keyword evidence="11" id="KW-0131">Cell cycle</keyword>
<name>A0A5N3WK51_MUNMU</name>
<evidence type="ECO:0000256" key="5">
    <source>
        <dbReference type="ARBA" id="ARBA00022490"/>
    </source>
</evidence>
<keyword evidence="12" id="KW-0137">Centromere</keyword>
<evidence type="ECO:0000256" key="9">
    <source>
        <dbReference type="ARBA" id="ARBA00022838"/>
    </source>
</evidence>
<evidence type="ECO:0000313" key="15">
    <source>
        <dbReference type="Proteomes" id="UP000326458"/>
    </source>
</evidence>
<evidence type="ECO:0000256" key="12">
    <source>
        <dbReference type="ARBA" id="ARBA00023328"/>
    </source>
</evidence>
<dbReference type="AlphaFoldDB" id="A0A5N3WK51"/>
<evidence type="ECO:0000313" key="14">
    <source>
        <dbReference type="EMBL" id="KAB0362131.1"/>
    </source>
</evidence>
<evidence type="ECO:0000256" key="4">
    <source>
        <dbReference type="ARBA" id="ARBA00022454"/>
    </source>
</evidence>
<dbReference type="Gene3D" id="6.10.250.1400">
    <property type="match status" value="1"/>
</dbReference>
<keyword evidence="15" id="KW-1185">Reference proteome</keyword>
<gene>
    <name evidence="14" type="ORF">FD754_006287</name>
</gene>